<dbReference type="Gene3D" id="3.10.100.10">
    <property type="entry name" value="Mannose-Binding Protein A, subunit A"/>
    <property type="match status" value="5"/>
</dbReference>
<dbReference type="CDD" id="cd00037">
    <property type="entry name" value="CLECT"/>
    <property type="match status" value="1"/>
</dbReference>
<dbReference type="Proteomes" id="UP001148018">
    <property type="component" value="Unassembled WGS sequence"/>
</dbReference>
<accession>A0A9Q0I4L7</accession>
<evidence type="ECO:0000256" key="1">
    <source>
        <dbReference type="ARBA" id="ARBA00023157"/>
    </source>
</evidence>
<name>A0A9Q0I4L7_9TELE</name>
<dbReference type="EMBL" id="JANIIK010000118">
    <property type="protein sequence ID" value="KAJ3585070.1"/>
    <property type="molecule type" value="Genomic_DNA"/>
</dbReference>
<keyword evidence="4" id="KW-1185">Reference proteome</keyword>
<dbReference type="PANTHER" id="PTHR45784:SF3">
    <property type="entry name" value="C-TYPE LECTIN DOMAIN FAMILY 4 MEMBER K-LIKE-RELATED"/>
    <property type="match status" value="1"/>
</dbReference>
<sequence length="491" mass="56147">MNKYILVTKEMTWQDAQEYCRQTYGDLATVDNKDDLNQLVDLADGVGIWIGLHDFNRKSMDLYPNSWRWSTQTRSQTGYMNFASGQPNYNGARQECVKMNRHGTWDDAACSEQFKFVCFSGPSSAKTYHHVSQTLSWESAKSYCRTHYTDLAKIENQAENQQVFSIATTYAWIGLSRVPWTWSDGSNGSFRHWLVNEPNNKEYRQFCTLIVDGAIADTYCQSQKQFICMGVCLSSAGLNKYILVTKEMTLQDAQEYCRQTYGDLATVDNMDDLNQLVDLAGDVITWIGLHDFNRESMDLYPNSWRWSTQTRSQTGYMNFASGPSSAKTYHHVTQTLSWESAKSYCRTHYTDLAKIENQAENQQVSSLVTTSSWIGLSRVPWTWSDGSNGSFRHWASNEPDNYNANAFCTLIYKSNTIADANCQSREQFVCMGPSSANTYHHVMQAVSWESAKSYCRTHYTDLAKIENQAENQQVSSIVTRTRTVQSSQWVL</sequence>
<evidence type="ECO:0000259" key="2">
    <source>
        <dbReference type="PROSITE" id="PS50041"/>
    </source>
</evidence>
<feature type="domain" description="C-type lectin" evidence="2">
    <location>
        <begin position="123"/>
        <end position="229"/>
    </location>
</feature>
<evidence type="ECO:0000313" key="3">
    <source>
        <dbReference type="EMBL" id="KAJ3585070.1"/>
    </source>
</evidence>
<keyword evidence="1" id="KW-1015">Disulfide bond</keyword>
<dbReference type="OrthoDB" id="7357196at2759"/>
<protein>
    <recommendedName>
        <fullName evidence="2">C-type lectin domain-containing protein</fullName>
    </recommendedName>
</protein>
<dbReference type="InterPro" id="IPR016186">
    <property type="entry name" value="C-type_lectin-like/link_sf"/>
</dbReference>
<feature type="domain" description="C-type lectin" evidence="2">
    <location>
        <begin position="1"/>
        <end position="119"/>
    </location>
</feature>
<dbReference type="PANTHER" id="PTHR45784">
    <property type="entry name" value="C-TYPE LECTIN DOMAIN FAMILY 20 MEMBER A-RELATED"/>
    <property type="match status" value="1"/>
</dbReference>
<dbReference type="SUPFAM" id="SSF56436">
    <property type="entry name" value="C-type lectin-like"/>
    <property type="match status" value="5"/>
</dbReference>
<dbReference type="SMART" id="SM00034">
    <property type="entry name" value="CLECT"/>
    <property type="match status" value="3"/>
</dbReference>
<gene>
    <name evidence="3" type="ORF">NHX12_013792</name>
</gene>
<proteinExistence type="predicted"/>
<dbReference type="InterPro" id="IPR018378">
    <property type="entry name" value="C-type_lectin_CS"/>
</dbReference>
<dbReference type="InterPro" id="IPR016187">
    <property type="entry name" value="CTDL_fold"/>
</dbReference>
<dbReference type="PROSITE" id="PS50041">
    <property type="entry name" value="C_TYPE_LECTIN_2"/>
    <property type="match status" value="4"/>
</dbReference>
<organism evidence="3 4">
    <name type="scientific">Muraenolepis orangiensis</name>
    <name type="common">Patagonian moray cod</name>
    <dbReference type="NCBI Taxonomy" id="630683"/>
    <lineage>
        <taxon>Eukaryota</taxon>
        <taxon>Metazoa</taxon>
        <taxon>Chordata</taxon>
        <taxon>Craniata</taxon>
        <taxon>Vertebrata</taxon>
        <taxon>Euteleostomi</taxon>
        <taxon>Actinopterygii</taxon>
        <taxon>Neopterygii</taxon>
        <taxon>Teleostei</taxon>
        <taxon>Neoteleostei</taxon>
        <taxon>Acanthomorphata</taxon>
        <taxon>Zeiogadaria</taxon>
        <taxon>Gadariae</taxon>
        <taxon>Gadiformes</taxon>
        <taxon>Muraenolepidoidei</taxon>
        <taxon>Muraenolepididae</taxon>
        <taxon>Muraenolepis</taxon>
    </lineage>
</organism>
<feature type="domain" description="C-type lectin" evidence="2">
    <location>
        <begin position="241"/>
        <end position="325"/>
    </location>
</feature>
<dbReference type="InterPro" id="IPR001304">
    <property type="entry name" value="C-type_lectin-like"/>
</dbReference>
<reference evidence="3" key="1">
    <citation type="submission" date="2022-07" db="EMBL/GenBank/DDBJ databases">
        <title>Chromosome-level genome of Muraenolepis orangiensis.</title>
        <authorList>
            <person name="Kim J."/>
        </authorList>
    </citation>
    <scope>NUCLEOTIDE SEQUENCE</scope>
    <source>
        <strain evidence="3">KU_S4_2022</strain>
        <tissue evidence="3">Muscle</tissue>
    </source>
</reference>
<comment type="caution">
    <text evidence="3">The sequence shown here is derived from an EMBL/GenBank/DDBJ whole genome shotgun (WGS) entry which is preliminary data.</text>
</comment>
<feature type="domain" description="C-type lectin" evidence="2">
    <location>
        <begin position="324"/>
        <end position="431"/>
    </location>
</feature>
<dbReference type="PROSITE" id="PS00615">
    <property type="entry name" value="C_TYPE_LECTIN_1"/>
    <property type="match status" value="1"/>
</dbReference>
<evidence type="ECO:0000313" key="4">
    <source>
        <dbReference type="Proteomes" id="UP001148018"/>
    </source>
</evidence>
<dbReference type="AlphaFoldDB" id="A0A9Q0I4L7"/>
<dbReference type="Pfam" id="PF00059">
    <property type="entry name" value="Lectin_C"/>
    <property type="match status" value="4"/>
</dbReference>